<dbReference type="OrthoDB" id="9799663at2"/>
<protein>
    <submittedName>
        <fullName evidence="5">MarR family transcriptional regulator</fullName>
    </submittedName>
</protein>
<accession>A0A2S5GDB9</accession>
<dbReference type="InterPro" id="IPR036390">
    <property type="entry name" value="WH_DNA-bd_sf"/>
</dbReference>
<dbReference type="PANTHER" id="PTHR33164">
    <property type="entry name" value="TRANSCRIPTIONAL REGULATOR, MARR FAMILY"/>
    <property type="match status" value="1"/>
</dbReference>
<dbReference type="GO" id="GO:0003677">
    <property type="term" value="F:DNA binding"/>
    <property type="evidence" value="ECO:0007669"/>
    <property type="project" value="UniProtKB-KW"/>
</dbReference>
<reference evidence="5 6" key="1">
    <citation type="submission" date="2018-02" db="EMBL/GenBank/DDBJ databases">
        <title>Jeotgalibacillus proteolyticum sp. nov. a protease producing bacterium isolated from ocean sediments of Laizhou Bay.</title>
        <authorList>
            <person name="Li Y."/>
        </authorList>
    </citation>
    <scope>NUCLEOTIDE SEQUENCE [LARGE SCALE GENOMIC DNA]</scope>
    <source>
        <strain evidence="5 6">22-7</strain>
    </source>
</reference>
<dbReference type="PROSITE" id="PS50995">
    <property type="entry name" value="HTH_MARR_2"/>
    <property type="match status" value="1"/>
</dbReference>
<organism evidence="5 6">
    <name type="scientific">Jeotgalibacillus proteolyticus</name>
    <dbReference type="NCBI Taxonomy" id="2082395"/>
    <lineage>
        <taxon>Bacteria</taxon>
        <taxon>Bacillati</taxon>
        <taxon>Bacillota</taxon>
        <taxon>Bacilli</taxon>
        <taxon>Bacillales</taxon>
        <taxon>Caryophanaceae</taxon>
        <taxon>Jeotgalibacillus</taxon>
    </lineage>
</organism>
<dbReference type="Gene3D" id="1.10.10.10">
    <property type="entry name" value="Winged helix-like DNA-binding domain superfamily/Winged helix DNA-binding domain"/>
    <property type="match status" value="1"/>
</dbReference>
<evidence type="ECO:0000256" key="3">
    <source>
        <dbReference type="ARBA" id="ARBA00023163"/>
    </source>
</evidence>
<dbReference type="Proteomes" id="UP000239047">
    <property type="component" value="Unassembled WGS sequence"/>
</dbReference>
<dbReference type="Pfam" id="PF01047">
    <property type="entry name" value="MarR"/>
    <property type="match status" value="1"/>
</dbReference>
<dbReference type="EMBL" id="PREZ01000003">
    <property type="protein sequence ID" value="PPA70904.1"/>
    <property type="molecule type" value="Genomic_DNA"/>
</dbReference>
<gene>
    <name evidence="5" type="ORF">C4B60_08950</name>
</gene>
<dbReference type="InterPro" id="IPR000835">
    <property type="entry name" value="HTH_MarR-typ"/>
</dbReference>
<sequence length="146" mass="17479">MKKDQYYLDHSLGYKLFHSSRLMNSRLIRNFKVNGFDLTYEQWQILSRLYEKDGQTQNELAIQNERDQASVSRLIDNMLKRNLVTRVPQKKDRRVNYIYLTDEAKRIRQELEDSAQKTIRQASEEISPEDLAVTLRTLDKIRKNLQ</sequence>
<evidence type="ECO:0000256" key="2">
    <source>
        <dbReference type="ARBA" id="ARBA00023125"/>
    </source>
</evidence>
<dbReference type="PANTHER" id="PTHR33164:SF64">
    <property type="entry name" value="TRANSCRIPTIONAL REGULATOR SLYA"/>
    <property type="match status" value="1"/>
</dbReference>
<keyword evidence="1" id="KW-0805">Transcription regulation</keyword>
<dbReference type="GO" id="GO:0006950">
    <property type="term" value="P:response to stress"/>
    <property type="evidence" value="ECO:0007669"/>
    <property type="project" value="TreeGrafter"/>
</dbReference>
<dbReference type="InterPro" id="IPR039422">
    <property type="entry name" value="MarR/SlyA-like"/>
</dbReference>
<evidence type="ECO:0000313" key="6">
    <source>
        <dbReference type="Proteomes" id="UP000239047"/>
    </source>
</evidence>
<evidence type="ECO:0000259" key="4">
    <source>
        <dbReference type="PROSITE" id="PS50995"/>
    </source>
</evidence>
<feature type="domain" description="HTH marR-type" evidence="4">
    <location>
        <begin position="9"/>
        <end position="143"/>
    </location>
</feature>
<dbReference type="SUPFAM" id="SSF46785">
    <property type="entry name" value="Winged helix' DNA-binding domain"/>
    <property type="match status" value="1"/>
</dbReference>
<name>A0A2S5GDB9_9BACL</name>
<keyword evidence="6" id="KW-1185">Reference proteome</keyword>
<dbReference type="SMART" id="SM00347">
    <property type="entry name" value="HTH_MARR"/>
    <property type="match status" value="1"/>
</dbReference>
<dbReference type="AlphaFoldDB" id="A0A2S5GDB9"/>
<dbReference type="RefSeq" id="WP_104057653.1">
    <property type="nucleotide sequence ID" value="NZ_PREZ01000003.1"/>
</dbReference>
<dbReference type="GO" id="GO:0003700">
    <property type="term" value="F:DNA-binding transcription factor activity"/>
    <property type="evidence" value="ECO:0007669"/>
    <property type="project" value="InterPro"/>
</dbReference>
<keyword evidence="2" id="KW-0238">DNA-binding</keyword>
<keyword evidence="3" id="KW-0804">Transcription</keyword>
<evidence type="ECO:0000313" key="5">
    <source>
        <dbReference type="EMBL" id="PPA70904.1"/>
    </source>
</evidence>
<comment type="caution">
    <text evidence="5">The sequence shown here is derived from an EMBL/GenBank/DDBJ whole genome shotgun (WGS) entry which is preliminary data.</text>
</comment>
<evidence type="ECO:0000256" key="1">
    <source>
        <dbReference type="ARBA" id="ARBA00023015"/>
    </source>
</evidence>
<proteinExistence type="predicted"/>
<dbReference type="InterPro" id="IPR036388">
    <property type="entry name" value="WH-like_DNA-bd_sf"/>
</dbReference>